<dbReference type="STRING" id="617002.SAMN05660653_01869"/>
<comment type="similarity">
    <text evidence="6">Belongs to the inorganic phosphate transporter (PiT) (TC 2.A.20) family.</text>
</comment>
<feature type="transmembrane region" description="Helical" evidence="6">
    <location>
        <begin position="385"/>
        <end position="406"/>
    </location>
</feature>
<proteinExistence type="inferred from homology"/>
<organism evidence="7 8">
    <name type="scientific">Desulfonatronum thiosulfatophilum</name>
    <dbReference type="NCBI Taxonomy" id="617002"/>
    <lineage>
        <taxon>Bacteria</taxon>
        <taxon>Pseudomonadati</taxon>
        <taxon>Thermodesulfobacteriota</taxon>
        <taxon>Desulfovibrionia</taxon>
        <taxon>Desulfovibrionales</taxon>
        <taxon>Desulfonatronaceae</taxon>
        <taxon>Desulfonatronum</taxon>
    </lineage>
</organism>
<gene>
    <name evidence="7" type="ORF">SAMN05660653_01869</name>
</gene>
<dbReference type="PANTHER" id="PTHR11101">
    <property type="entry name" value="PHOSPHATE TRANSPORTER"/>
    <property type="match status" value="1"/>
</dbReference>
<dbReference type="GO" id="GO:0005315">
    <property type="term" value="F:phosphate transmembrane transporter activity"/>
    <property type="evidence" value="ECO:0007669"/>
    <property type="project" value="InterPro"/>
</dbReference>
<feature type="transmembrane region" description="Helical" evidence="6">
    <location>
        <begin position="256"/>
        <end position="282"/>
    </location>
</feature>
<feature type="transmembrane region" description="Helical" evidence="6">
    <location>
        <begin position="83"/>
        <end position="107"/>
    </location>
</feature>
<evidence type="ECO:0000256" key="3">
    <source>
        <dbReference type="ARBA" id="ARBA00022692"/>
    </source>
</evidence>
<evidence type="ECO:0000256" key="6">
    <source>
        <dbReference type="RuleBase" id="RU363058"/>
    </source>
</evidence>
<feature type="transmembrane region" description="Helical" evidence="6">
    <location>
        <begin position="42"/>
        <end position="62"/>
    </location>
</feature>
<comment type="subcellular location">
    <subcellularLocation>
        <location evidence="1 6">Membrane</location>
        <topology evidence="1 6">Multi-pass membrane protein</topology>
    </subcellularLocation>
</comment>
<reference evidence="7 8" key="1">
    <citation type="submission" date="2016-10" db="EMBL/GenBank/DDBJ databases">
        <authorList>
            <person name="de Groot N.N."/>
        </authorList>
    </citation>
    <scope>NUCLEOTIDE SEQUENCE [LARGE SCALE GENOMIC DNA]</scope>
    <source>
        <strain evidence="7 8">ASO4-2</strain>
    </source>
</reference>
<keyword evidence="2 6" id="KW-0813">Transport</keyword>
<keyword evidence="4 6" id="KW-1133">Transmembrane helix</keyword>
<evidence type="ECO:0000256" key="1">
    <source>
        <dbReference type="ARBA" id="ARBA00004141"/>
    </source>
</evidence>
<keyword evidence="6" id="KW-0592">Phosphate transport</keyword>
<protein>
    <recommendedName>
        <fullName evidence="6">Phosphate transporter</fullName>
    </recommendedName>
</protein>
<feature type="transmembrane region" description="Helical" evidence="6">
    <location>
        <begin position="294"/>
        <end position="313"/>
    </location>
</feature>
<dbReference type="EMBL" id="FMXO01000010">
    <property type="protein sequence ID" value="SDB39423.1"/>
    <property type="molecule type" value="Genomic_DNA"/>
</dbReference>
<sequence length="411" mass="43293">MDIVTIVLILAVFGGLLMAFSIGANDAANAMASSVGSRAITVRQAVVIASVLAFVGAVFLGANVAATISRGIINPEMIEDQNLLMLGMLGALLSAGLWVLLATVFGFPVSTTHSIVGSILGFGFVAGGPEVVRWGTMFGIVLSWIISPFFGALLAYLVFVHIRKKVLSARDFVRSAKLWAPFWLAMTVILVMMSFLLKMPMGKALGISIYGIFGVVCVVAAVVWGIGYLVVGRLLHGVEQGPETMEELFRRMQIGMACYMALSLGANDVANAIGPVTAIWLIARTGGLAATAEVPIWLLLFGGMGIAVGVMVLGKRVMATVGERITLLTNTRGFSVGFGAATTVLMASNLGMPVSTTHATVGGVVGVGLARGFAAVDFRVLGKIVMYWLLTVPVAAFTSVVIFQLLRWFVL</sequence>
<keyword evidence="3 6" id="KW-0812">Transmembrane</keyword>
<feature type="transmembrane region" description="Helical" evidence="6">
    <location>
        <begin position="209"/>
        <end position="235"/>
    </location>
</feature>
<keyword evidence="5 6" id="KW-0472">Membrane</keyword>
<evidence type="ECO:0000313" key="8">
    <source>
        <dbReference type="Proteomes" id="UP000198771"/>
    </source>
</evidence>
<feature type="transmembrane region" description="Helical" evidence="6">
    <location>
        <begin position="334"/>
        <end position="352"/>
    </location>
</feature>
<evidence type="ECO:0000256" key="2">
    <source>
        <dbReference type="ARBA" id="ARBA00022448"/>
    </source>
</evidence>
<keyword evidence="8" id="KW-1185">Reference proteome</keyword>
<feature type="transmembrane region" description="Helical" evidence="6">
    <location>
        <begin position="178"/>
        <end position="197"/>
    </location>
</feature>
<dbReference type="GO" id="GO:0035435">
    <property type="term" value="P:phosphate ion transmembrane transport"/>
    <property type="evidence" value="ECO:0007669"/>
    <property type="project" value="TreeGrafter"/>
</dbReference>
<evidence type="ECO:0000256" key="5">
    <source>
        <dbReference type="ARBA" id="ARBA00023136"/>
    </source>
</evidence>
<evidence type="ECO:0000256" key="4">
    <source>
        <dbReference type="ARBA" id="ARBA00022989"/>
    </source>
</evidence>
<dbReference type="PANTHER" id="PTHR11101:SF80">
    <property type="entry name" value="PHOSPHATE TRANSPORTER"/>
    <property type="match status" value="1"/>
</dbReference>
<dbReference type="GO" id="GO:0016020">
    <property type="term" value="C:membrane"/>
    <property type="evidence" value="ECO:0007669"/>
    <property type="project" value="UniProtKB-SubCell"/>
</dbReference>
<dbReference type="AlphaFoldDB" id="A0A1G6D2M9"/>
<feature type="transmembrane region" description="Helical" evidence="6">
    <location>
        <begin position="137"/>
        <end position="158"/>
    </location>
</feature>
<accession>A0A1G6D2M9</accession>
<evidence type="ECO:0000313" key="7">
    <source>
        <dbReference type="EMBL" id="SDB39423.1"/>
    </source>
</evidence>
<dbReference type="Proteomes" id="UP000198771">
    <property type="component" value="Unassembled WGS sequence"/>
</dbReference>
<dbReference type="OrthoDB" id="9779554at2"/>
<name>A0A1G6D2M9_9BACT</name>
<dbReference type="RefSeq" id="WP_092120509.1">
    <property type="nucleotide sequence ID" value="NZ_FMXO01000010.1"/>
</dbReference>
<dbReference type="InterPro" id="IPR001204">
    <property type="entry name" value="Phos_transporter"/>
</dbReference>
<dbReference type="Pfam" id="PF01384">
    <property type="entry name" value="PHO4"/>
    <property type="match status" value="1"/>
</dbReference>